<dbReference type="EMBL" id="ABCS01000097">
    <property type="protein sequence ID" value="EDM75280.1"/>
    <property type="molecule type" value="Genomic_DNA"/>
</dbReference>
<organism evidence="2 3">
    <name type="scientific">Plesiocystis pacifica SIR-1</name>
    <dbReference type="NCBI Taxonomy" id="391625"/>
    <lineage>
        <taxon>Bacteria</taxon>
        <taxon>Pseudomonadati</taxon>
        <taxon>Myxococcota</taxon>
        <taxon>Polyangia</taxon>
        <taxon>Nannocystales</taxon>
        <taxon>Nannocystaceae</taxon>
        <taxon>Plesiocystis</taxon>
    </lineage>
</organism>
<evidence type="ECO:0000313" key="3">
    <source>
        <dbReference type="Proteomes" id="UP000005801"/>
    </source>
</evidence>
<name>A6GFT3_9BACT</name>
<dbReference type="RefSeq" id="WP_006975573.1">
    <property type="nucleotide sequence ID" value="NZ_ABCS01000097.1"/>
</dbReference>
<dbReference type="Proteomes" id="UP000005801">
    <property type="component" value="Unassembled WGS sequence"/>
</dbReference>
<proteinExistence type="predicted"/>
<dbReference type="AlphaFoldDB" id="A6GFT3"/>
<accession>A6GFT3</accession>
<feature type="compositionally biased region" description="Acidic residues" evidence="1">
    <location>
        <begin position="84"/>
        <end position="96"/>
    </location>
</feature>
<dbReference type="STRING" id="391625.PPSIR1_41279"/>
<comment type="caution">
    <text evidence="2">The sequence shown here is derived from an EMBL/GenBank/DDBJ whole genome shotgun (WGS) entry which is preliminary data.</text>
</comment>
<evidence type="ECO:0000313" key="2">
    <source>
        <dbReference type="EMBL" id="EDM75280.1"/>
    </source>
</evidence>
<reference evidence="2 3" key="1">
    <citation type="submission" date="2007-06" db="EMBL/GenBank/DDBJ databases">
        <authorList>
            <person name="Shimkets L."/>
            <person name="Ferriera S."/>
            <person name="Johnson J."/>
            <person name="Kravitz S."/>
            <person name="Beeson K."/>
            <person name="Sutton G."/>
            <person name="Rogers Y.-H."/>
            <person name="Friedman R."/>
            <person name="Frazier M."/>
            <person name="Venter J.C."/>
        </authorList>
    </citation>
    <scope>NUCLEOTIDE SEQUENCE [LARGE SCALE GENOMIC DNA]</scope>
    <source>
        <strain evidence="2 3">SIR-1</strain>
    </source>
</reference>
<evidence type="ECO:0000256" key="1">
    <source>
        <dbReference type="SAM" id="MobiDB-lite"/>
    </source>
</evidence>
<gene>
    <name evidence="2" type="ORF">PPSIR1_41279</name>
</gene>
<protein>
    <submittedName>
        <fullName evidence="2">Uncharacterized protein</fullName>
    </submittedName>
</protein>
<keyword evidence="3" id="KW-1185">Reference proteome</keyword>
<sequence>MSRGHLTLACFALGLGAGLLGPSCVLPNPDHCLHKAVDTNAWCAEQDAERPYCSPCAGDHHGCVAEEPTQSSCPEYSAPAPAEADTDTDTGLEETG</sequence>
<dbReference type="OrthoDB" id="5525944at2"/>
<feature type="region of interest" description="Disordered" evidence="1">
    <location>
        <begin position="66"/>
        <end position="96"/>
    </location>
</feature>